<dbReference type="InterPro" id="IPR052158">
    <property type="entry name" value="INH-QAR"/>
</dbReference>
<dbReference type="EMBL" id="JAHBCL010000042">
    <property type="protein sequence ID" value="MBS7528503.1"/>
    <property type="molecule type" value="Genomic_DNA"/>
</dbReference>
<organism evidence="2 3">
    <name type="scientific">Fusibacter paucivorans</name>
    <dbReference type="NCBI Taxonomy" id="76009"/>
    <lineage>
        <taxon>Bacteria</taxon>
        <taxon>Bacillati</taxon>
        <taxon>Bacillota</taxon>
        <taxon>Clostridia</taxon>
        <taxon>Eubacteriales</taxon>
        <taxon>Eubacteriales Family XII. Incertae Sedis</taxon>
        <taxon>Fusibacter</taxon>
    </lineage>
</organism>
<proteinExistence type="predicted"/>
<evidence type="ECO:0000313" key="2">
    <source>
        <dbReference type="EMBL" id="MBS7528503.1"/>
    </source>
</evidence>
<dbReference type="PANTHER" id="PTHR43130">
    <property type="entry name" value="ARAC-FAMILY TRANSCRIPTIONAL REGULATOR"/>
    <property type="match status" value="1"/>
</dbReference>
<dbReference type="InterPro" id="IPR029062">
    <property type="entry name" value="Class_I_gatase-like"/>
</dbReference>
<comment type="caution">
    <text evidence="2">The sequence shown here is derived from an EMBL/GenBank/DDBJ whole genome shotgun (WGS) entry which is preliminary data.</text>
</comment>
<dbReference type="CDD" id="cd03139">
    <property type="entry name" value="GATase1_PfpI_2"/>
    <property type="match status" value="1"/>
</dbReference>
<evidence type="ECO:0000259" key="1">
    <source>
        <dbReference type="Pfam" id="PF01965"/>
    </source>
</evidence>
<dbReference type="InterPro" id="IPR002818">
    <property type="entry name" value="DJ-1/PfpI"/>
</dbReference>
<sequence length="197" mass="21504">MRRLNVGILLFNEVEVLDFAGPFEVFSLAENVETQMKCFRVFTFAEYASPVSARNGLRVCPDYTFDDVPEMDILIVPGGYGAEAIEINNQKLLNCLKTAEGRVDTLASVCTGAFLLAEAGILQDQTVTTHWMDLEALQNRYPKLTVIGDVKFVDQGKILTSGGISAGIELSLHIVARYAGAETAAKTAKRMAYDVTA</sequence>
<feature type="domain" description="DJ-1/PfpI" evidence="1">
    <location>
        <begin position="6"/>
        <end position="176"/>
    </location>
</feature>
<reference evidence="2 3" key="1">
    <citation type="submission" date="2021-05" db="EMBL/GenBank/DDBJ databases">
        <title>Fusibacter ferrireducens sp. nov., an anaerobic, sulfur- and Fe-reducing bacterium isolated from the mangrove sediment.</title>
        <authorList>
            <person name="Qiu D."/>
        </authorList>
    </citation>
    <scope>NUCLEOTIDE SEQUENCE [LARGE SCALE GENOMIC DNA]</scope>
    <source>
        <strain evidence="2 3">DSM 12116</strain>
    </source>
</reference>
<accession>A0ABS5PTK3</accession>
<dbReference type="Proteomes" id="UP000746471">
    <property type="component" value="Unassembled WGS sequence"/>
</dbReference>
<evidence type="ECO:0000313" key="3">
    <source>
        <dbReference type="Proteomes" id="UP000746471"/>
    </source>
</evidence>
<dbReference type="PANTHER" id="PTHR43130:SF14">
    <property type="entry name" value="DJ-1_PFPI DOMAIN-CONTAINING PROTEIN"/>
    <property type="match status" value="1"/>
</dbReference>
<name>A0ABS5PTK3_9FIRM</name>
<dbReference type="Gene3D" id="3.40.50.880">
    <property type="match status" value="1"/>
</dbReference>
<gene>
    <name evidence="2" type="ORF">KHM83_17590</name>
</gene>
<dbReference type="Pfam" id="PF01965">
    <property type="entry name" value="DJ-1_PfpI"/>
    <property type="match status" value="1"/>
</dbReference>
<keyword evidence="3" id="KW-1185">Reference proteome</keyword>
<protein>
    <submittedName>
        <fullName evidence="2">DJ-1/PfpI family protein</fullName>
    </submittedName>
</protein>
<dbReference type="SUPFAM" id="SSF52317">
    <property type="entry name" value="Class I glutamine amidotransferase-like"/>
    <property type="match status" value="1"/>
</dbReference>